<reference evidence="1 2" key="1">
    <citation type="submission" date="2020-08" db="EMBL/GenBank/DDBJ databases">
        <title>Bridging the membrane lipid divide: bacteria of the FCB group superphylum have the potential to synthesize archaeal ether lipids.</title>
        <authorList>
            <person name="Villanueva L."/>
            <person name="Von Meijenfeldt F.A.B."/>
            <person name="Westbye A.B."/>
            <person name="Yadav S."/>
            <person name="Hopmans E.C."/>
            <person name="Dutilh B.E."/>
            <person name="Sinninghe Damste J.S."/>
        </authorList>
    </citation>
    <scope>NUCLEOTIDE SEQUENCE [LARGE SCALE GENOMIC DNA]</scope>
    <source>
        <strain evidence="1">NIOZ-UU36</strain>
    </source>
</reference>
<proteinExistence type="predicted"/>
<comment type="caution">
    <text evidence="1">The sequence shown here is derived from an EMBL/GenBank/DDBJ whole genome shotgun (WGS) entry which is preliminary data.</text>
</comment>
<accession>A0A8J6TF03</accession>
<dbReference type="EMBL" id="JACNJN010000123">
    <property type="protein sequence ID" value="MBC8335786.1"/>
    <property type="molecule type" value="Genomic_DNA"/>
</dbReference>
<evidence type="ECO:0000313" key="1">
    <source>
        <dbReference type="EMBL" id="MBC8335786.1"/>
    </source>
</evidence>
<dbReference type="AlphaFoldDB" id="A0A8J6TF03"/>
<evidence type="ECO:0000313" key="2">
    <source>
        <dbReference type="Proteomes" id="UP000614469"/>
    </source>
</evidence>
<dbReference type="Proteomes" id="UP000614469">
    <property type="component" value="Unassembled WGS sequence"/>
</dbReference>
<gene>
    <name evidence="1" type="ORF">H8E29_10995</name>
</gene>
<protein>
    <submittedName>
        <fullName evidence="1">Uncharacterized protein</fullName>
    </submittedName>
</protein>
<name>A0A8J6TF03_9CHLR</name>
<organism evidence="1 2">
    <name type="scientific">Candidatus Desulfolinea nitratireducens</name>
    <dbReference type="NCBI Taxonomy" id="2841698"/>
    <lineage>
        <taxon>Bacteria</taxon>
        <taxon>Bacillati</taxon>
        <taxon>Chloroflexota</taxon>
        <taxon>Anaerolineae</taxon>
        <taxon>Anaerolineales</taxon>
        <taxon>Anaerolineales incertae sedis</taxon>
        <taxon>Candidatus Desulfolinea</taxon>
    </lineage>
</organism>
<sequence>MPNIKIQREAVYKDFATTPGPCPKCGGVLEQTNFPYMVATRTGTRIEDSFLISGDFGWFCQSCPVVVLNQSELRKMMGFSKPGWKIGSEILVLGIMDLDAIPENKRHLPIGSPEMPNVLVKFRNLDDKKPASRKRHKKTRSKTS</sequence>